<evidence type="ECO:0000313" key="3">
    <source>
        <dbReference type="Proteomes" id="UP000053477"/>
    </source>
</evidence>
<dbReference type="InParanoid" id="A0A0H2RPH2"/>
<evidence type="ECO:0000256" key="1">
    <source>
        <dbReference type="SAM" id="MobiDB-lite"/>
    </source>
</evidence>
<feature type="compositionally biased region" description="Pro residues" evidence="1">
    <location>
        <begin position="26"/>
        <end position="43"/>
    </location>
</feature>
<proteinExistence type="predicted"/>
<name>A0A0H2RPH2_9AGAM</name>
<dbReference type="AlphaFoldDB" id="A0A0H2RPH2"/>
<gene>
    <name evidence="2" type="ORF">SCHPADRAFT_890021</name>
</gene>
<protein>
    <submittedName>
        <fullName evidence="2">Uncharacterized protein</fullName>
    </submittedName>
</protein>
<evidence type="ECO:0000313" key="2">
    <source>
        <dbReference type="EMBL" id="KLO13467.1"/>
    </source>
</evidence>
<sequence>MTHLPTPSSTPPNGRRQNGVTQTYIPRPPPRLPPTPPITPPRNPLSMQQQIRPVCQARVQLQLEQDKTKPKAIILCIELKTQGAGYKAYSRVVGQSPGDGDKRTEVKDVDLQVPNLDANTTPYTNTTHTARFEDAERTSNYNAQSTDCELKHNGCIWHGFRNQYKWYPNCQWLDQHVCCKQCRNKWQRHGVNIKRT</sequence>
<feature type="region of interest" description="Disordered" evidence="1">
    <location>
        <begin position="1"/>
        <end position="48"/>
    </location>
</feature>
<accession>A0A0H2RPH2</accession>
<feature type="compositionally biased region" description="Polar residues" evidence="1">
    <location>
        <begin position="1"/>
        <end position="24"/>
    </location>
</feature>
<keyword evidence="3" id="KW-1185">Reference proteome</keyword>
<dbReference type="EMBL" id="KQ085959">
    <property type="protein sequence ID" value="KLO13467.1"/>
    <property type="molecule type" value="Genomic_DNA"/>
</dbReference>
<dbReference type="Proteomes" id="UP000053477">
    <property type="component" value="Unassembled WGS sequence"/>
</dbReference>
<organism evidence="2 3">
    <name type="scientific">Schizopora paradoxa</name>
    <dbReference type="NCBI Taxonomy" id="27342"/>
    <lineage>
        <taxon>Eukaryota</taxon>
        <taxon>Fungi</taxon>
        <taxon>Dikarya</taxon>
        <taxon>Basidiomycota</taxon>
        <taxon>Agaricomycotina</taxon>
        <taxon>Agaricomycetes</taxon>
        <taxon>Hymenochaetales</taxon>
        <taxon>Schizoporaceae</taxon>
        <taxon>Schizopora</taxon>
    </lineage>
</organism>
<reference evidence="2 3" key="1">
    <citation type="submission" date="2015-04" db="EMBL/GenBank/DDBJ databases">
        <title>Complete genome sequence of Schizopora paradoxa KUC8140, a cosmopolitan wood degrader in East Asia.</title>
        <authorList>
            <consortium name="DOE Joint Genome Institute"/>
            <person name="Min B."/>
            <person name="Park H."/>
            <person name="Jang Y."/>
            <person name="Kim J.-J."/>
            <person name="Kim K.H."/>
            <person name="Pangilinan J."/>
            <person name="Lipzen A."/>
            <person name="Riley R."/>
            <person name="Grigoriev I.V."/>
            <person name="Spatafora J.W."/>
            <person name="Choi I.-G."/>
        </authorList>
    </citation>
    <scope>NUCLEOTIDE SEQUENCE [LARGE SCALE GENOMIC DNA]</scope>
    <source>
        <strain evidence="2 3">KUC8140</strain>
    </source>
</reference>